<dbReference type="Proteomes" id="UP000185963">
    <property type="component" value="Unassembled WGS sequence"/>
</dbReference>
<dbReference type="InterPro" id="IPR021202">
    <property type="entry name" value="Rv3654c-like"/>
</dbReference>
<gene>
    <name evidence="3" type="ORF">BKH20_09765</name>
</gene>
<dbReference type="Pfam" id="PF13400">
    <property type="entry name" value="Tad"/>
    <property type="match status" value="1"/>
</dbReference>
<keyword evidence="1" id="KW-0472">Membrane</keyword>
<dbReference type="NCBIfam" id="TIGR03816">
    <property type="entry name" value="tadE_like_DECH"/>
    <property type="match status" value="1"/>
</dbReference>
<feature type="transmembrane region" description="Helical" evidence="1">
    <location>
        <begin position="24"/>
        <end position="44"/>
    </location>
</feature>
<keyword evidence="1" id="KW-0812">Transmembrane</keyword>
<dbReference type="OrthoDB" id="3260947at2"/>
<sequence>MRQPATRGAWGNRPGWDERGSGTVYALGVITVLLVAALGITGLIQAQSATGRARAAADLAAVSGATVLSSVIAPGDPCAMAGRVAAANGASVSSCSVTGEDVTVSVVVPTTILGRPRQATAQARAGPVDAPPKP</sequence>
<dbReference type="InterPro" id="IPR028087">
    <property type="entry name" value="Tad_N"/>
</dbReference>
<name>A0A1Q8WLM4_9ACTO</name>
<dbReference type="RefSeq" id="WP_075390902.1">
    <property type="nucleotide sequence ID" value="NZ_MSKS01000032.1"/>
</dbReference>
<comment type="caution">
    <text evidence="3">The sequence shown here is derived from an EMBL/GenBank/DDBJ whole genome shotgun (WGS) entry which is preliminary data.</text>
</comment>
<evidence type="ECO:0000259" key="2">
    <source>
        <dbReference type="Pfam" id="PF13400"/>
    </source>
</evidence>
<proteinExistence type="predicted"/>
<dbReference type="EMBL" id="MSKS01000032">
    <property type="protein sequence ID" value="OLO68041.1"/>
    <property type="molecule type" value="Genomic_DNA"/>
</dbReference>
<protein>
    <recommendedName>
        <fullName evidence="2">Putative Flp pilus-assembly TadG-like N-terminal domain-containing protein</fullName>
    </recommendedName>
</protein>
<reference evidence="3 4" key="1">
    <citation type="submission" date="2016-12" db="EMBL/GenBank/DDBJ databases">
        <title>Genomic comparison of strains in the 'Actinomyces naeslundii' group.</title>
        <authorList>
            <person name="Mughal S.R."/>
            <person name="Do T."/>
            <person name="Gilbert S.C."/>
            <person name="Witherden E.A."/>
            <person name="Didelot X."/>
            <person name="Beighton D."/>
        </authorList>
    </citation>
    <scope>NUCLEOTIDE SEQUENCE [LARGE SCALE GENOMIC DNA]</scope>
    <source>
        <strain evidence="3 4">WE8B-23</strain>
    </source>
</reference>
<evidence type="ECO:0000256" key="1">
    <source>
        <dbReference type="SAM" id="Phobius"/>
    </source>
</evidence>
<feature type="domain" description="Putative Flp pilus-assembly TadG-like N-terminal" evidence="2">
    <location>
        <begin position="20"/>
        <end position="66"/>
    </location>
</feature>
<organism evidence="3 4">
    <name type="scientific">Actinomyces oris</name>
    <dbReference type="NCBI Taxonomy" id="544580"/>
    <lineage>
        <taxon>Bacteria</taxon>
        <taxon>Bacillati</taxon>
        <taxon>Actinomycetota</taxon>
        <taxon>Actinomycetes</taxon>
        <taxon>Actinomycetales</taxon>
        <taxon>Actinomycetaceae</taxon>
        <taxon>Actinomyces</taxon>
    </lineage>
</organism>
<evidence type="ECO:0000313" key="4">
    <source>
        <dbReference type="Proteomes" id="UP000185963"/>
    </source>
</evidence>
<accession>A0A1Q8WLM4</accession>
<evidence type="ECO:0000313" key="3">
    <source>
        <dbReference type="EMBL" id="OLO68041.1"/>
    </source>
</evidence>
<dbReference type="AlphaFoldDB" id="A0A1Q8WLM4"/>
<keyword evidence="1" id="KW-1133">Transmembrane helix</keyword>